<dbReference type="CDD" id="cd14798">
    <property type="entry name" value="RX-CC_like"/>
    <property type="match status" value="1"/>
</dbReference>
<proteinExistence type="inferred from homology"/>
<dbReference type="Gene3D" id="1.20.5.4130">
    <property type="match status" value="1"/>
</dbReference>
<gene>
    <name evidence="8" type="ORF">EJB05_40805</name>
</gene>
<evidence type="ECO:0000256" key="1">
    <source>
        <dbReference type="ARBA" id="ARBA00008894"/>
    </source>
</evidence>
<feature type="domain" description="NB-ARC" evidence="6">
    <location>
        <begin position="158"/>
        <end position="267"/>
    </location>
</feature>
<dbReference type="InterPro" id="IPR002182">
    <property type="entry name" value="NB-ARC"/>
</dbReference>
<keyword evidence="5" id="KW-0611">Plant defense</keyword>
<keyword evidence="2" id="KW-0433">Leucine-rich repeat</keyword>
<dbReference type="PRINTS" id="PR00364">
    <property type="entry name" value="DISEASERSIST"/>
</dbReference>
<dbReference type="GO" id="GO:0043531">
    <property type="term" value="F:ADP binding"/>
    <property type="evidence" value="ECO:0007669"/>
    <property type="project" value="InterPro"/>
</dbReference>
<dbReference type="OrthoDB" id="693806at2759"/>
<sequence length="356" mass="41293">MFMKDELKTMQAFLTAAEAMKKKDLLLKVWAEQVRSLSYNIEDCFDEFMVHVGNPSLSQQLMKLKDRHWIAVQIRNLKSRVDEVSSRNTRYRLITTKATKIDDEAQFYMEDVRNHSATNIDEAELVGFSNLKKELLDMIMPNTVMIKLKSYAWLAWESTLVRKIYESKEGIANKFPSRAWITISQSFSRIEVLQDMIRKLFGDDSLKACLKKFVGKAVVHVQVEHLGKYIVEGLKEKRYFVVLDDVWKIDAWIWIRDICFPNINNRGSRILRLAPLENEHSIVLLVKNDEKLKIIVTKLVKKCGGLPLAIVTIGAMFATKHISEWDKLYEQLPSELDNNLSLKAIRSMVTLSYNKT</sequence>
<dbReference type="InterPro" id="IPR041118">
    <property type="entry name" value="Rx_N"/>
</dbReference>
<keyword evidence="4" id="KW-0547">Nucleotide-binding</keyword>
<organism evidence="8 9">
    <name type="scientific">Eragrostis curvula</name>
    <name type="common">weeping love grass</name>
    <dbReference type="NCBI Taxonomy" id="38414"/>
    <lineage>
        <taxon>Eukaryota</taxon>
        <taxon>Viridiplantae</taxon>
        <taxon>Streptophyta</taxon>
        <taxon>Embryophyta</taxon>
        <taxon>Tracheophyta</taxon>
        <taxon>Spermatophyta</taxon>
        <taxon>Magnoliopsida</taxon>
        <taxon>Liliopsida</taxon>
        <taxon>Poales</taxon>
        <taxon>Poaceae</taxon>
        <taxon>PACMAD clade</taxon>
        <taxon>Chloridoideae</taxon>
        <taxon>Eragrostideae</taxon>
        <taxon>Eragrostidinae</taxon>
        <taxon>Eragrostis</taxon>
    </lineage>
</organism>
<dbReference type="Pfam" id="PF00931">
    <property type="entry name" value="NB-ARC"/>
    <property type="match status" value="1"/>
</dbReference>
<evidence type="ECO:0000256" key="3">
    <source>
        <dbReference type="ARBA" id="ARBA00022737"/>
    </source>
</evidence>
<evidence type="ECO:0000256" key="2">
    <source>
        <dbReference type="ARBA" id="ARBA00022614"/>
    </source>
</evidence>
<evidence type="ECO:0000313" key="9">
    <source>
        <dbReference type="Proteomes" id="UP000324897"/>
    </source>
</evidence>
<evidence type="ECO:0000313" key="8">
    <source>
        <dbReference type="EMBL" id="TVU13268.1"/>
    </source>
</evidence>
<feature type="domain" description="Disease resistance N-terminal" evidence="7">
    <location>
        <begin position="2"/>
        <end position="60"/>
    </location>
</feature>
<dbReference type="GO" id="GO:0006952">
    <property type="term" value="P:defense response"/>
    <property type="evidence" value="ECO:0007669"/>
    <property type="project" value="UniProtKB-KW"/>
</dbReference>
<evidence type="ECO:0000256" key="4">
    <source>
        <dbReference type="ARBA" id="ARBA00022741"/>
    </source>
</evidence>
<dbReference type="Pfam" id="PF18052">
    <property type="entry name" value="Rx_N"/>
    <property type="match status" value="1"/>
</dbReference>
<evidence type="ECO:0000256" key="5">
    <source>
        <dbReference type="ARBA" id="ARBA00022821"/>
    </source>
</evidence>
<evidence type="ECO:0008006" key="10">
    <source>
        <dbReference type="Google" id="ProtNLM"/>
    </source>
</evidence>
<accession>A0A5J9TQV4</accession>
<name>A0A5J9TQV4_9POAL</name>
<dbReference type="SUPFAM" id="SSF52540">
    <property type="entry name" value="P-loop containing nucleoside triphosphate hydrolases"/>
    <property type="match status" value="1"/>
</dbReference>
<reference evidence="8 9" key="1">
    <citation type="journal article" date="2019" name="Sci. Rep.">
        <title>A high-quality genome of Eragrostis curvula grass provides insights into Poaceae evolution and supports new strategies to enhance forage quality.</title>
        <authorList>
            <person name="Carballo J."/>
            <person name="Santos B.A.C.M."/>
            <person name="Zappacosta D."/>
            <person name="Garbus I."/>
            <person name="Selva J.P."/>
            <person name="Gallo C.A."/>
            <person name="Diaz A."/>
            <person name="Albertini E."/>
            <person name="Caccamo M."/>
            <person name="Echenique V."/>
        </authorList>
    </citation>
    <scope>NUCLEOTIDE SEQUENCE [LARGE SCALE GENOMIC DNA]</scope>
    <source>
        <strain evidence="9">cv. Victoria</strain>
        <tissue evidence="8">Leaf</tissue>
    </source>
</reference>
<dbReference type="InterPro" id="IPR038005">
    <property type="entry name" value="RX-like_CC"/>
</dbReference>
<dbReference type="Gene3D" id="3.40.50.300">
    <property type="entry name" value="P-loop containing nucleotide triphosphate hydrolases"/>
    <property type="match status" value="1"/>
</dbReference>
<protein>
    <recommendedName>
        <fullName evidence="10">NB-ARC domain-containing protein</fullName>
    </recommendedName>
</protein>
<keyword evidence="9" id="KW-1185">Reference proteome</keyword>
<dbReference type="AlphaFoldDB" id="A0A5J9TQV4"/>
<dbReference type="EMBL" id="RWGY01000035">
    <property type="protein sequence ID" value="TVU13268.1"/>
    <property type="molecule type" value="Genomic_DNA"/>
</dbReference>
<feature type="non-terminal residue" evidence="8">
    <location>
        <position position="1"/>
    </location>
</feature>
<dbReference type="PANTHER" id="PTHR19338">
    <property type="entry name" value="TRANSLOCASE OF INNER MITOCHONDRIAL MEMBRANE 13 HOMOLOG"/>
    <property type="match status" value="1"/>
</dbReference>
<dbReference type="InterPro" id="IPR042197">
    <property type="entry name" value="Apaf_helical"/>
</dbReference>
<evidence type="ECO:0000259" key="6">
    <source>
        <dbReference type="Pfam" id="PF00931"/>
    </source>
</evidence>
<dbReference type="Gene3D" id="1.10.8.430">
    <property type="entry name" value="Helical domain of apoptotic protease-activating factors"/>
    <property type="match status" value="1"/>
</dbReference>
<comment type="caution">
    <text evidence="8">The sequence shown here is derived from an EMBL/GenBank/DDBJ whole genome shotgun (WGS) entry which is preliminary data.</text>
</comment>
<evidence type="ECO:0000259" key="7">
    <source>
        <dbReference type="Pfam" id="PF18052"/>
    </source>
</evidence>
<keyword evidence="3" id="KW-0677">Repeat</keyword>
<dbReference type="Proteomes" id="UP000324897">
    <property type="component" value="Unassembled WGS sequence"/>
</dbReference>
<dbReference type="InterPro" id="IPR027417">
    <property type="entry name" value="P-loop_NTPase"/>
</dbReference>
<dbReference type="PANTHER" id="PTHR19338:SF32">
    <property type="entry name" value="OS06G0287500 PROTEIN"/>
    <property type="match status" value="1"/>
</dbReference>
<dbReference type="Gramene" id="TVU13268">
    <property type="protein sequence ID" value="TVU13268"/>
    <property type="gene ID" value="EJB05_40805"/>
</dbReference>
<comment type="similarity">
    <text evidence="1">Belongs to the disease resistance NB-LRR family.</text>
</comment>